<dbReference type="InterPro" id="IPR005674">
    <property type="entry name" value="CocE/Ser_esterase"/>
</dbReference>
<dbReference type="Gene3D" id="1.10.3020.10">
    <property type="entry name" value="alpha-amino acid ester hydrolase ( Helical cap domain)"/>
    <property type="match status" value="1"/>
</dbReference>
<name>A0A849P206_9BURK</name>
<evidence type="ECO:0000256" key="1">
    <source>
        <dbReference type="ARBA" id="ARBA00022801"/>
    </source>
</evidence>
<proteinExistence type="predicted"/>
<dbReference type="GO" id="GO:0008239">
    <property type="term" value="F:dipeptidyl-peptidase activity"/>
    <property type="evidence" value="ECO:0007669"/>
    <property type="project" value="InterPro"/>
</dbReference>
<protein>
    <submittedName>
        <fullName evidence="3">CocE/NonD family hydrolase</fullName>
    </submittedName>
</protein>
<dbReference type="SUPFAM" id="SSF53474">
    <property type="entry name" value="alpha/beta-Hydrolases"/>
    <property type="match status" value="1"/>
</dbReference>
<gene>
    <name evidence="3" type="ORF">HKX39_02430</name>
</gene>
<dbReference type="SMART" id="SM00939">
    <property type="entry name" value="PepX_C"/>
    <property type="match status" value="1"/>
</dbReference>
<sequence>MTTNTSYTLLANQMVSMRDGVRLATDIYLPNDGQQSWPVIIERTPYNKSAFSRSEINRDGHKISREEMAKTFCQQGFVVIFQDCRGRYRSEGEFIKYTREGEDGFDTYAWILAQPWCNGSIGSMGLSYAAHTQMAVACLNPPGLKTMVLDSGGFHNAFRCGARQGGAFELKQATWAFKQAALSPLAKENPQIKTALSEENIRDWFAKMPWQPGHSPLRHHPEYENYLFEQWQEGFFTDYWKQLGIYAEGYYATLPDIPVLFMSSWYDAYVPTTLSNFNAFRAEGRQAPQRLIMGPWLHGDRNITYSGNAEFGDEAAFDQHIDKDWLSCRLEWFNTHLKSNTPADTPKGTVSLFIMGGGSGKRNEDGRIEHGGHWVHGDSWPLADTSTQQWFLQHDMSLSRKSAKEATLCFQSDPRHPVPTIGGSVTSGLPVFAGGAFDQRESPDFFGTDGTNMPLAARADILVFQTEPLQEDLVVAGKVKIKLWVDSDAPDTDFTAKLVDVYPPSDDYPQGYAMNITDGIFRARYRESWTEAKWLEKGKVVEITIEPFETCNTFKAGHRLRLDIAGSNFPHFDCNPNSGEPEGQARKKQIATNNVHVGGIHASVLEIDVLPNV</sequence>
<evidence type="ECO:0000313" key="3">
    <source>
        <dbReference type="EMBL" id="NOL51036.1"/>
    </source>
</evidence>
<reference evidence="3 4" key="1">
    <citation type="submission" date="2020-05" db="EMBL/GenBank/DDBJ databases">
        <authorList>
            <person name="Niu N."/>
        </authorList>
    </citation>
    <scope>NUCLEOTIDE SEQUENCE [LARGE SCALE GENOMIC DNA]</scope>
    <source>
        <strain evidence="3 4">3340-03</strain>
    </source>
</reference>
<evidence type="ECO:0000259" key="2">
    <source>
        <dbReference type="SMART" id="SM00939"/>
    </source>
</evidence>
<dbReference type="InterPro" id="IPR000383">
    <property type="entry name" value="Xaa-Pro-like_dom"/>
</dbReference>
<keyword evidence="4" id="KW-1185">Reference proteome</keyword>
<dbReference type="InterPro" id="IPR008979">
    <property type="entry name" value="Galactose-bd-like_sf"/>
</dbReference>
<dbReference type="Gene3D" id="3.40.50.1820">
    <property type="entry name" value="alpha/beta hydrolase"/>
    <property type="match status" value="1"/>
</dbReference>
<feature type="domain" description="Xaa-Pro dipeptidyl-peptidase C-terminal" evidence="2">
    <location>
        <begin position="330"/>
        <end position="606"/>
    </location>
</feature>
<dbReference type="Gene3D" id="2.60.120.260">
    <property type="entry name" value="Galactose-binding domain-like"/>
    <property type="match status" value="1"/>
</dbReference>
<dbReference type="EMBL" id="JABGBN010000001">
    <property type="protein sequence ID" value="NOL51036.1"/>
    <property type="molecule type" value="Genomic_DNA"/>
</dbReference>
<comment type="caution">
    <text evidence="3">The sequence shown here is derived from an EMBL/GenBank/DDBJ whole genome shotgun (WGS) entry which is preliminary data.</text>
</comment>
<evidence type="ECO:0000313" key="4">
    <source>
        <dbReference type="Proteomes" id="UP000537862"/>
    </source>
</evidence>
<dbReference type="Pfam" id="PF08530">
    <property type="entry name" value="PepX_C"/>
    <property type="match status" value="1"/>
</dbReference>
<accession>A0A849P206</accession>
<dbReference type="SUPFAM" id="SSF49785">
    <property type="entry name" value="Galactose-binding domain-like"/>
    <property type="match status" value="1"/>
</dbReference>
<dbReference type="NCBIfam" id="TIGR00976">
    <property type="entry name" value="CocE_NonD"/>
    <property type="match status" value="1"/>
</dbReference>
<dbReference type="Pfam" id="PF02129">
    <property type="entry name" value="Peptidase_S15"/>
    <property type="match status" value="1"/>
</dbReference>
<dbReference type="Proteomes" id="UP000537862">
    <property type="component" value="Unassembled WGS sequence"/>
</dbReference>
<dbReference type="AlphaFoldDB" id="A0A849P206"/>
<keyword evidence="1 3" id="KW-0378">Hydrolase</keyword>
<dbReference type="InterPro" id="IPR029058">
    <property type="entry name" value="AB_hydrolase_fold"/>
</dbReference>
<dbReference type="RefSeq" id="WP_171679708.1">
    <property type="nucleotide sequence ID" value="NZ_JABGBN010000001.1"/>
</dbReference>
<organism evidence="3 4">
    <name type="scientific">Pelistega suis</name>
    <dbReference type="NCBI Taxonomy" id="1631957"/>
    <lineage>
        <taxon>Bacteria</taxon>
        <taxon>Pseudomonadati</taxon>
        <taxon>Pseudomonadota</taxon>
        <taxon>Betaproteobacteria</taxon>
        <taxon>Burkholderiales</taxon>
        <taxon>Alcaligenaceae</taxon>
        <taxon>Pelistega</taxon>
    </lineage>
</organism>
<dbReference type="InterPro" id="IPR013736">
    <property type="entry name" value="Xaa-Pro_dipept_C"/>
</dbReference>